<dbReference type="Pfam" id="PF00069">
    <property type="entry name" value="Pkinase"/>
    <property type="match status" value="1"/>
</dbReference>
<keyword evidence="7" id="KW-0723">Serine/threonine-protein kinase</keyword>
<dbReference type="RefSeq" id="XP_019640696.1">
    <property type="nucleotide sequence ID" value="XM_019785137.1"/>
</dbReference>
<dbReference type="InterPro" id="IPR011009">
    <property type="entry name" value="Kinase-like_dom_sf"/>
</dbReference>
<gene>
    <name evidence="11" type="primary">LOC109482430</name>
</gene>
<dbReference type="GO" id="GO:0005524">
    <property type="term" value="F:ATP binding"/>
    <property type="evidence" value="ECO:0007669"/>
    <property type="project" value="UniProtKB-UniRule"/>
</dbReference>
<evidence type="ECO:0000256" key="8">
    <source>
        <dbReference type="SAM" id="Phobius"/>
    </source>
</evidence>
<dbReference type="InterPro" id="IPR000719">
    <property type="entry name" value="Prot_kinase_dom"/>
</dbReference>
<keyword evidence="1" id="KW-0808">Transferase</keyword>
<keyword evidence="2 6" id="KW-0547">Nucleotide-binding</keyword>
<keyword evidence="3" id="KW-0418">Kinase</keyword>
<dbReference type="Proteomes" id="UP000515135">
    <property type="component" value="Unplaced"/>
</dbReference>
<dbReference type="PANTHER" id="PTHR11042:SF190">
    <property type="entry name" value="MITOSIS INHIBITOR PROTEIN KINASE MIK1"/>
    <property type="match status" value="1"/>
</dbReference>
<dbReference type="PROSITE" id="PS00108">
    <property type="entry name" value="PROTEIN_KINASE_ST"/>
    <property type="match status" value="1"/>
</dbReference>
<keyword evidence="8" id="KW-0812">Transmembrane</keyword>
<dbReference type="FunFam" id="1.10.510.10:FF:001914">
    <property type="entry name" value="Uncharacterized protein"/>
    <property type="match status" value="1"/>
</dbReference>
<evidence type="ECO:0000256" key="1">
    <source>
        <dbReference type="ARBA" id="ARBA00022679"/>
    </source>
</evidence>
<dbReference type="CDD" id="cd00180">
    <property type="entry name" value="PKc"/>
    <property type="match status" value="1"/>
</dbReference>
<evidence type="ECO:0000256" key="6">
    <source>
        <dbReference type="PROSITE-ProRule" id="PRU10141"/>
    </source>
</evidence>
<name>A0A6P5AFV0_BRABE</name>
<comment type="similarity">
    <text evidence="5">Belongs to the protein kinase superfamily. Ser/Thr protein kinase family. GCN2 subfamily.</text>
</comment>
<dbReference type="InterPro" id="IPR017441">
    <property type="entry name" value="Protein_kinase_ATP_BS"/>
</dbReference>
<feature type="transmembrane region" description="Helical" evidence="8">
    <location>
        <begin position="366"/>
        <end position="393"/>
    </location>
</feature>
<evidence type="ECO:0000313" key="11">
    <source>
        <dbReference type="RefSeq" id="XP_019640696.1"/>
    </source>
</evidence>
<protein>
    <submittedName>
        <fullName evidence="11">Serine/threonine-protein kinase pdik1l-A-like</fullName>
    </submittedName>
</protein>
<dbReference type="GeneID" id="109482430"/>
<accession>A0A6P5AFV0</accession>
<keyword evidence="8" id="KW-1133">Transmembrane helix</keyword>
<sequence>MHSSVSTFKVGDYVVGEQLGRGAFGQVHKAYSIYQDPVRICAAKKLSAESDYQMTGAIKELNILENLKPHQHIAKFIEHKVLYTPSHNCIWLFLEFCDGGTLGDYVFRNPRDVPAKRQLAFQLADAVAFLHDQHIVHRDLKPQNLMIKDGTDFPILKVVDFGLATVCSRLDPTKVHDYFSGSLGGTLFYVAPEVLSAGQNWTTAVDVFSMGLLFWAMFDNLNACSNTDLEPYLAPFVKSPTGAGYNYSEPIGQVLARGGSVDHNEVMRNDPQRRNLVFTMIDPDYKNRPTASEVFNNLKMIEDGYTGYTDTEDRNDLDESYQHGNVDRSPSVDTIQNEHKNACCQIFSTIFLSLLYCLIQLMKAVVLLIITIPFILVVILNVLLALYVFFFYLCCSDSECLAYVVKFKMVPPAFEHYKNVCSRVVNFQKSFPPCS</sequence>
<dbReference type="GO" id="GO:0004674">
    <property type="term" value="F:protein serine/threonine kinase activity"/>
    <property type="evidence" value="ECO:0007669"/>
    <property type="project" value="UniProtKB-KW"/>
</dbReference>
<evidence type="ECO:0000259" key="9">
    <source>
        <dbReference type="PROSITE" id="PS50011"/>
    </source>
</evidence>
<evidence type="ECO:0000256" key="4">
    <source>
        <dbReference type="ARBA" id="ARBA00022840"/>
    </source>
</evidence>
<dbReference type="PROSITE" id="PS50011">
    <property type="entry name" value="PROTEIN_KINASE_DOM"/>
    <property type="match status" value="1"/>
</dbReference>
<reference evidence="11" key="1">
    <citation type="submission" date="2025-08" db="UniProtKB">
        <authorList>
            <consortium name="RefSeq"/>
        </authorList>
    </citation>
    <scope>IDENTIFICATION</scope>
    <source>
        <tissue evidence="11">Gonad</tissue>
    </source>
</reference>
<dbReference type="InterPro" id="IPR008271">
    <property type="entry name" value="Ser/Thr_kinase_AS"/>
</dbReference>
<dbReference type="GO" id="GO:0110031">
    <property type="term" value="P:negative regulation of G2/MI transition of meiotic cell cycle"/>
    <property type="evidence" value="ECO:0007669"/>
    <property type="project" value="TreeGrafter"/>
</dbReference>
<feature type="domain" description="Protein kinase" evidence="9">
    <location>
        <begin position="13"/>
        <end position="301"/>
    </location>
</feature>
<organism evidence="10 11">
    <name type="scientific">Branchiostoma belcheri</name>
    <name type="common">Amphioxus</name>
    <dbReference type="NCBI Taxonomy" id="7741"/>
    <lineage>
        <taxon>Eukaryota</taxon>
        <taxon>Metazoa</taxon>
        <taxon>Chordata</taxon>
        <taxon>Cephalochordata</taxon>
        <taxon>Leptocardii</taxon>
        <taxon>Amphioxiformes</taxon>
        <taxon>Branchiostomatidae</taxon>
        <taxon>Branchiostoma</taxon>
    </lineage>
</organism>
<dbReference type="GO" id="GO:0005737">
    <property type="term" value="C:cytoplasm"/>
    <property type="evidence" value="ECO:0007669"/>
    <property type="project" value="TreeGrafter"/>
</dbReference>
<keyword evidence="4 6" id="KW-0067">ATP-binding</keyword>
<evidence type="ECO:0000256" key="5">
    <source>
        <dbReference type="ARBA" id="ARBA00037982"/>
    </source>
</evidence>
<dbReference type="KEGG" id="bbel:109482430"/>
<dbReference type="Gene3D" id="1.10.510.10">
    <property type="entry name" value="Transferase(Phosphotransferase) domain 1"/>
    <property type="match status" value="1"/>
</dbReference>
<dbReference type="InterPro" id="IPR050339">
    <property type="entry name" value="CC_SR_Kinase"/>
</dbReference>
<keyword evidence="8" id="KW-0472">Membrane</keyword>
<dbReference type="AlphaFoldDB" id="A0A6P5AFV0"/>
<evidence type="ECO:0000256" key="7">
    <source>
        <dbReference type="RuleBase" id="RU000304"/>
    </source>
</evidence>
<proteinExistence type="inferred from homology"/>
<dbReference type="OrthoDB" id="10252171at2759"/>
<feature type="binding site" evidence="6">
    <location>
        <position position="45"/>
    </location>
    <ligand>
        <name>ATP</name>
        <dbReference type="ChEBI" id="CHEBI:30616"/>
    </ligand>
</feature>
<dbReference type="SUPFAM" id="SSF56112">
    <property type="entry name" value="Protein kinase-like (PK-like)"/>
    <property type="match status" value="1"/>
</dbReference>
<keyword evidence="10" id="KW-1185">Reference proteome</keyword>
<evidence type="ECO:0000313" key="10">
    <source>
        <dbReference type="Proteomes" id="UP000515135"/>
    </source>
</evidence>
<dbReference type="SMART" id="SM00220">
    <property type="entry name" value="S_TKc"/>
    <property type="match status" value="1"/>
</dbReference>
<evidence type="ECO:0000256" key="3">
    <source>
        <dbReference type="ARBA" id="ARBA00022777"/>
    </source>
</evidence>
<dbReference type="PROSITE" id="PS00107">
    <property type="entry name" value="PROTEIN_KINASE_ATP"/>
    <property type="match status" value="1"/>
</dbReference>
<evidence type="ECO:0000256" key="2">
    <source>
        <dbReference type="ARBA" id="ARBA00022741"/>
    </source>
</evidence>
<dbReference type="GO" id="GO:0005634">
    <property type="term" value="C:nucleus"/>
    <property type="evidence" value="ECO:0007669"/>
    <property type="project" value="TreeGrafter"/>
</dbReference>
<dbReference type="PANTHER" id="PTHR11042">
    <property type="entry name" value="EUKARYOTIC TRANSLATION INITIATION FACTOR 2-ALPHA KINASE EIF2-ALPHA KINASE -RELATED"/>
    <property type="match status" value="1"/>
</dbReference>